<gene>
    <name evidence="1" type="primary">AVEN_272189_1</name>
    <name evidence="1" type="ORF">TNCV_2465661</name>
</gene>
<dbReference type="Proteomes" id="UP000887159">
    <property type="component" value="Unassembled WGS sequence"/>
</dbReference>
<dbReference type="EMBL" id="BMAU01021036">
    <property type="protein sequence ID" value="GFX87673.1"/>
    <property type="molecule type" value="Genomic_DNA"/>
</dbReference>
<proteinExistence type="predicted"/>
<evidence type="ECO:0000313" key="1">
    <source>
        <dbReference type="EMBL" id="GFX87673.1"/>
    </source>
</evidence>
<name>A0A8X6UU15_TRICX</name>
<comment type="caution">
    <text evidence="1">The sequence shown here is derived from an EMBL/GenBank/DDBJ whole genome shotgun (WGS) entry which is preliminary data.</text>
</comment>
<sequence>MPPTFQANKKGYKRLKMNLSQVILFSDSTIALSWMKTPPHLLKTFVANRVAKIQELTVNFSWHHISSENNPADIVSRGLSVSDLINSPLWWKDPDPSIFKNDELLENINDYGVKKEFKIPPPKKLIALQGI</sequence>
<keyword evidence="2" id="KW-1185">Reference proteome</keyword>
<dbReference type="PANTHER" id="PTHR22955">
    <property type="entry name" value="RETROTRANSPOSON"/>
    <property type="match status" value="1"/>
</dbReference>
<dbReference type="AlphaFoldDB" id="A0A8X6UU15"/>
<protein>
    <submittedName>
        <fullName evidence="1">Uncharacterized protein</fullName>
    </submittedName>
</protein>
<accession>A0A8X6UU15</accession>
<evidence type="ECO:0000313" key="2">
    <source>
        <dbReference type="Proteomes" id="UP000887159"/>
    </source>
</evidence>
<reference evidence="1" key="1">
    <citation type="submission" date="2020-08" db="EMBL/GenBank/DDBJ databases">
        <title>Multicomponent nature underlies the extraordinary mechanical properties of spider dragline silk.</title>
        <authorList>
            <person name="Kono N."/>
            <person name="Nakamura H."/>
            <person name="Mori M."/>
            <person name="Yoshida Y."/>
            <person name="Ohtoshi R."/>
            <person name="Malay A.D."/>
            <person name="Moran D.A.P."/>
            <person name="Tomita M."/>
            <person name="Numata K."/>
            <person name="Arakawa K."/>
        </authorList>
    </citation>
    <scope>NUCLEOTIDE SEQUENCE</scope>
</reference>
<dbReference type="PANTHER" id="PTHR22955:SF77">
    <property type="entry name" value="ASPARTIC PUTATIVE DOMAIN-CONTAINING PROTEIN-RELATED"/>
    <property type="match status" value="1"/>
</dbReference>
<organism evidence="1 2">
    <name type="scientific">Trichonephila clavipes</name>
    <name type="common">Golden silk orbweaver</name>
    <name type="synonym">Nephila clavipes</name>
    <dbReference type="NCBI Taxonomy" id="2585209"/>
    <lineage>
        <taxon>Eukaryota</taxon>
        <taxon>Metazoa</taxon>
        <taxon>Ecdysozoa</taxon>
        <taxon>Arthropoda</taxon>
        <taxon>Chelicerata</taxon>
        <taxon>Arachnida</taxon>
        <taxon>Araneae</taxon>
        <taxon>Araneomorphae</taxon>
        <taxon>Entelegynae</taxon>
        <taxon>Araneoidea</taxon>
        <taxon>Nephilidae</taxon>
        <taxon>Trichonephila</taxon>
    </lineage>
</organism>